<protein>
    <recommendedName>
        <fullName evidence="3">Tetratricopeptide TPR_2 repeat protein</fullName>
    </recommendedName>
</protein>
<dbReference type="Proteomes" id="UP000000787">
    <property type="component" value="Chromosome"/>
</dbReference>
<dbReference type="InParanoid" id="A9AX47"/>
<dbReference type="SUPFAM" id="SSF48452">
    <property type="entry name" value="TPR-like"/>
    <property type="match status" value="1"/>
</dbReference>
<dbReference type="HOGENOM" id="CLU_533983_0_0_0"/>
<keyword evidence="2" id="KW-1185">Reference proteome</keyword>
<dbReference type="EMBL" id="CP000875">
    <property type="protein sequence ID" value="ABX04855.1"/>
    <property type="molecule type" value="Genomic_DNA"/>
</dbReference>
<evidence type="ECO:0000313" key="1">
    <source>
        <dbReference type="EMBL" id="ABX04855.1"/>
    </source>
</evidence>
<name>A9AX47_HERA2</name>
<dbReference type="KEGG" id="hau:Haur_2215"/>
<dbReference type="BioCyc" id="HAUR316274:GHYA-2243-MONOMER"/>
<dbReference type="InterPro" id="IPR011990">
    <property type="entry name" value="TPR-like_helical_dom_sf"/>
</dbReference>
<dbReference type="Gene3D" id="1.25.40.10">
    <property type="entry name" value="Tetratricopeptide repeat domain"/>
    <property type="match status" value="1"/>
</dbReference>
<dbReference type="AlphaFoldDB" id="A9AX47"/>
<evidence type="ECO:0000313" key="2">
    <source>
        <dbReference type="Proteomes" id="UP000000787"/>
    </source>
</evidence>
<organism evidence="1 2">
    <name type="scientific">Herpetosiphon aurantiacus (strain ATCC 23779 / DSM 785 / 114-95)</name>
    <dbReference type="NCBI Taxonomy" id="316274"/>
    <lineage>
        <taxon>Bacteria</taxon>
        <taxon>Bacillati</taxon>
        <taxon>Chloroflexota</taxon>
        <taxon>Chloroflexia</taxon>
        <taxon>Herpetosiphonales</taxon>
        <taxon>Herpetosiphonaceae</taxon>
        <taxon>Herpetosiphon</taxon>
    </lineage>
</organism>
<dbReference type="STRING" id="316274.Haur_2215"/>
<proteinExistence type="predicted"/>
<reference evidence="1 2" key="1">
    <citation type="journal article" date="2011" name="Stand. Genomic Sci.">
        <title>Complete genome sequence of the filamentous gliding predatory bacterium Herpetosiphon aurantiacus type strain (114-95(T)).</title>
        <authorList>
            <person name="Kiss H."/>
            <person name="Nett M."/>
            <person name="Domin N."/>
            <person name="Martin K."/>
            <person name="Maresca J.A."/>
            <person name="Copeland A."/>
            <person name="Lapidus A."/>
            <person name="Lucas S."/>
            <person name="Berry K.W."/>
            <person name="Glavina Del Rio T."/>
            <person name="Dalin E."/>
            <person name="Tice H."/>
            <person name="Pitluck S."/>
            <person name="Richardson P."/>
            <person name="Bruce D."/>
            <person name="Goodwin L."/>
            <person name="Han C."/>
            <person name="Detter J.C."/>
            <person name="Schmutz J."/>
            <person name="Brettin T."/>
            <person name="Land M."/>
            <person name="Hauser L."/>
            <person name="Kyrpides N.C."/>
            <person name="Ivanova N."/>
            <person name="Goker M."/>
            <person name="Woyke T."/>
            <person name="Klenk H.P."/>
            <person name="Bryant D.A."/>
        </authorList>
    </citation>
    <scope>NUCLEOTIDE SEQUENCE [LARGE SCALE GENOMIC DNA]</scope>
    <source>
        <strain evidence="2">ATCC 23779 / DSM 785 / 114-95</strain>
    </source>
</reference>
<sequence>MDELAQHPPTAELAIDKIDKAELIRAFQQKMPGYDPAVVAQAICDLLEQKPTMIDGQALRLTINDQTANLASYNVVGGNLNQTTITVVMPNPIASANTAKLKRGLTRRIIALIVGFIGLLMPLHASDQFQASQQPSSQSMTGDVNIVIAEFTQLNEEIPNQWNDLLAQDLDNLYGMSSFNRVKIQTDPRFIPSIEAAQQLAQTTNAHMVIYGDTQSSSTGAVVTLRFYVIDPHRINIGELINGEHQIGAQLQLSEADLLAGHSLLDLPDALILIEFTKALVYLGLEGTTNLDAALASINQALAAAEIHPNIKGKEVLLLFAAVITTEQCALEVDDHSACFARAQRYLDAILQLNPAYGRAYLAKANIFYAQGNLFQAMEFFNQAKALPDQPFGSYIEEKATFGIGNVCTLQLQYVQQRLGGSVAANSEATKLANCALQAYQTLINNYDPVRNDPILQELTAWAYYWQGVVYVEAGQTNAAQWSFEQAQRLATNADLQQRVQQRLTQGAAK</sequence>
<dbReference type="eggNOG" id="COG0457">
    <property type="taxonomic scope" value="Bacteria"/>
</dbReference>
<accession>A9AX47</accession>
<evidence type="ECO:0008006" key="3">
    <source>
        <dbReference type="Google" id="ProtNLM"/>
    </source>
</evidence>
<gene>
    <name evidence="1" type="ordered locus">Haur_2215</name>
</gene>